<feature type="compositionally biased region" description="Polar residues" evidence="1">
    <location>
        <begin position="1"/>
        <end position="10"/>
    </location>
</feature>
<gene>
    <name evidence="2" type="ORF">TBIB3V08_LOCUS11111</name>
</gene>
<evidence type="ECO:0000256" key="1">
    <source>
        <dbReference type="SAM" id="MobiDB-lite"/>
    </source>
</evidence>
<feature type="region of interest" description="Disordered" evidence="1">
    <location>
        <begin position="1"/>
        <end position="46"/>
    </location>
</feature>
<reference evidence="2" key="1">
    <citation type="submission" date="2020-11" db="EMBL/GenBank/DDBJ databases">
        <authorList>
            <person name="Tran Van P."/>
        </authorList>
    </citation>
    <scope>NUCLEOTIDE SEQUENCE</scope>
</reference>
<proteinExistence type="predicted"/>
<accession>A0A7R9F8C6</accession>
<sequence>MPGVSPSKTKATGDAERASGRIPNSMMDRRQPDQQAASQGEDTDLQTALNQVIQQLEELRTENEQLRANQADTCQRS</sequence>
<protein>
    <submittedName>
        <fullName evidence="2">Uncharacterized protein</fullName>
    </submittedName>
</protein>
<feature type="compositionally biased region" description="Polar residues" evidence="1">
    <location>
        <begin position="33"/>
        <end position="46"/>
    </location>
</feature>
<dbReference type="EMBL" id="OD570609">
    <property type="protein sequence ID" value="CAD7448830.1"/>
    <property type="molecule type" value="Genomic_DNA"/>
</dbReference>
<name>A0A7R9F8C6_9NEOP</name>
<evidence type="ECO:0000313" key="2">
    <source>
        <dbReference type="EMBL" id="CAD7448830.1"/>
    </source>
</evidence>
<organism evidence="2">
    <name type="scientific">Timema bartmani</name>
    <dbReference type="NCBI Taxonomy" id="61472"/>
    <lineage>
        <taxon>Eukaryota</taxon>
        <taxon>Metazoa</taxon>
        <taxon>Ecdysozoa</taxon>
        <taxon>Arthropoda</taxon>
        <taxon>Hexapoda</taxon>
        <taxon>Insecta</taxon>
        <taxon>Pterygota</taxon>
        <taxon>Neoptera</taxon>
        <taxon>Polyneoptera</taxon>
        <taxon>Phasmatodea</taxon>
        <taxon>Timematodea</taxon>
        <taxon>Timematoidea</taxon>
        <taxon>Timematidae</taxon>
        <taxon>Timema</taxon>
    </lineage>
</organism>
<dbReference type="AlphaFoldDB" id="A0A7R9F8C6"/>